<dbReference type="PANTHER" id="PTHR31605">
    <property type="entry name" value="GLYCEROL-3-PHOSPHATE O-ACYLTRANSFERASE 1"/>
    <property type="match status" value="1"/>
</dbReference>
<feature type="transmembrane region" description="Helical" evidence="1">
    <location>
        <begin position="352"/>
        <end position="374"/>
    </location>
</feature>
<dbReference type="CDD" id="cd07992">
    <property type="entry name" value="LPLAT_AAK14816-like"/>
    <property type="match status" value="1"/>
</dbReference>
<keyword evidence="1" id="KW-0472">Membrane</keyword>
<feature type="domain" description="Phospholipid/glycerol acyltransferase" evidence="2">
    <location>
        <begin position="35"/>
        <end position="163"/>
    </location>
</feature>
<feature type="transmembrane region" description="Helical" evidence="1">
    <location>
        <begin position="380"/>
        <end position="399"/>
    </location>
</feature>
<dbReference type="InterPro" id="IPR002123">
    <property type="entry name" value="Plipid/glycerol_acylTrfase"/>
</dbReference>
<keyword evidence="3" id="KW-0808">Transferase</keyword>
<dbReference type="PANTHER" id="PTHR31605:SF0">
    <property type="entry name" value="GLYCEROL-3-PHOSPHATE O-ACYLTRANSFERASE 1"/>
    <property type="match status" value="1"/>
</dbReference>
<keyword evidence="3" id="KW-0012">Acyltransferase</keyword>
<keyword evidence="4" id="KW-1185">Reference proteome</keyword>
<dbReference type="SMART" id="SM00563">
    <property type="entry name" value="PlsC"/>
    <property type="match status" value="1"/>
</dbReference>
<dbReference type="STRING" id="1003.SAMN04488541_101984"/>
<dbReference type="GO" id="GO:0008654">
    <property type="term" value="P:phospholipid biosynthetic process"/>
    <property type="evidence" value="ECO:0007669"/>
    <property type="project" value="TreeGrafter"/>
</dbReference>
<dbReference type="Pfam" id="PF01553">
    <property type="entry name" value="Acyltransferase"/>
    <property type="match status" value="1"/>
</dbReference>
<name>A0A1I2GQG7_9BACT</name>
<reference evidence="3 4" key="1">
    <citation type="submission" date="2016-10" db="EMBL/GenBank/DDBJ databases">
        <authorList>
            <person name="de Groot N.N."/>
        </authorList>
    </citation>
    <scope>NUCLEOTIDE SEQUENCE [LARGE SCALE GENOMIC DNA]</scope>
    <source>
        <strain>GEY</strain>
        <strain evidence="4">DSM 9560</strain>
    </source>
</reference>
<dbReference type="GO" id="GO:0004366">
    <property type="term" value="F:glycerol-3-phosphate O-acyltransferase activity"/>
    <property type="evidence" value="ECO:0007669"/>
    <property type="project" value="TreeGrafter"/>
</dbReference>
<dbReference type="RefSeq" id="WP_091545482.1">
    <property type="nucleotide sequence ID" value="NZ_FONY01000019.1"/>
</dbReference>
<accession>A0A1I2GQG7</accession>
<dbReference type="Proteomes" id="UP000199513">
    <property type="component" value="Unassembled WGS sequence"/>
</dbReference>
<dbReference type="GO" id="GO:0016287">
    <property type="term" value="F:glycerone-phosphate O-acyltransferase activity"/>
    <property type="evidence" value="ECO:0007669"/>
    <property type="project" value="TreeGrafter"/>
</dbReference>
<evidence type="ECO:0000256" key="1">
    <source>
        <dbReference type="SAM" id="Phobius"/>
    </source>
</evidence>
<keyword evidence="1" id="KW-0812">Transmembrane</keyword>
<protein>
    <submittedName>
        <fullName evidence="3">1-acyl-sn-glycerol-3-phosphate acyltransferases</fullName>
    </submittedName>
</protein>
<dbReference type="SUPFAM" id="SSF69593">
    <property type="entry name" value="Glycerol-3-phosphate (1)-acyltransferase"/>
    <property type="match status" value="1"/>
</dbReference>
<sequence length="453" mass="52387">MLYHLLRLIVLIAIRVFFKSIHLKNIDHIPKKGALILAANHPSTFLDPLVGALFVPRKIHFLANGGIFKVPVIAWLLRRLYTLPIYRQQDSQVASIKNEDSFRACYELLEKKGAIIIFPEGTSENERKLRKIKTGTARIALGAEAKNDFALDVKIVCVGINYTNPRKFRSRLMVSFDEAIAVKDYKESYLQDSIKTVQQLTDEIKERLEAMIVVTENKEIDELVEKIERLYTSTLRKELDLPSAETEQIFVVAQYFAEAVHYFEAKQPERVDSLQANIHQYFSLLEKYKLSDSLIVQPILDKKAKIKGVLTTLLGFPLYLYGLIHNLLPYELPAIFTHAITKDITYHAPMNITFGIFTFLGFYTVYAWGFYHFIPHGGYLFAYLTSLVLSGFFTYRYWFYLLDLIGKWRISNLVKNPDFQLLLDLRKGIIEELEKAKQEYLESLGAKQKTENF</sequence>
<dbReference type="OrthoDB" id="9806008at2"/>
<evidence type="ECO:0000313" key="4">
    <source>
        <dbReference type="Proteomes" id="UP000199513"/>
    </source>
</evidence>
<keyword evidence="1" id="KW-1133">Transmembrane helix</keyword>
<dbReference type="InterPro" id="IPR052744">
    <property type="entry name" value="GPAT/DAPAT"/>
</dbReference>
<dbReference type="AlphaFoldDB" id="A0A1I2GQG7"/>
<proteinExistence type="predicted"/>
<gene>
    <name evidence="3" type="ORF">SAMN04488541_101984</name>
</gene>
<evidence type="ECO:0000259" key="2">
    <source>
        <dbReference type="SMART" id="SM00563"/>
    </source>
</evidence>
<organism evidence="3 4">
    <name type="scientific">Thermoflexibacter ruber</name>
    <dbReference type="NCBI Taxonomy" id="1003"/>
    <lineage>
        <taxon>Bacteria</taxon>
        <taxon>Pseudomonadati</taxon>
        <taxon>Bacteroidota</taxon>
        <taxon>Cytophagia</taxon>
        <taxon>Cytophagales</taxon>
        <taxon>Thermoflexibacteraceae</taxon>
        <taxon>Thermoflexibacter</taxon>
    </lineage>
</organism>
<dbReference type="EMBL" id="FONY01000019">
    <property type="protein sequence ID" value="SFF19473.1"/>
    <property type="molecule type" value="Genomic_DNA"/>
</dbReference>
<evidence type="ECO:0000313" key="3">
    <source>
        <dbReference type="EMBL" id="SFF19473.1"/>
    </source>
</evidence>